<feature type="transmembrane region" description="Helical" evidence="6">
    <location>
        <begin position="127"/>
        <end position="147"/>
    </location>
</feature>
<comment type="subcellular location">
    <subcellularLocation>
        <location evidence="1">Membrane</location>
        <topology evidence="1">Multi-pass membrane protein</topology>
    </subcellularLocation>
</comment>
<dbReference type="InterPro" id="IPR050638">
    <property type="entry name" value="AA-Vitamin_Transporters"/>
</dbReference>
<evidence type="ECO:0000256" key="3">
    <source>
        <dbReference type="ARBA" id="ARBA00022692"/>
    </source>
</evidence>
<protein>
    <submittedName>
        <fullName evidence="8">Threonine/homoserine efflux transporter RhtA</fullName>
    </submittedName>
</protein>
<feature type="transmembrane region" description="Helical" evidence="6">
    <location>
        <begin position="43"/>
        <end position="60"/>
    </location>
</feature>
<dbReference type="GO" id="GO:0016020">
    <property type="term" value="C:membrane"/>
    <property type="evidence" value="ECO:0007669"/>
    <property type="project" value="UniProtKB-SubCell"/>
</dbReference>
<feature type="domain" description="EamA" evidence="7">
    <location>
        <begin position="9"/>
        <end position="143"/>
    </location>
</feature>
<feature type="transmembrane region" description="Helical" evidence="6">
    <location>
        <begin position="72"/>
        <end position="90"/>
    </location>
</feature>
<feature type="transmembrane region" description="Helical" evidence="6">
    <location>
        <begin position="226"/>
        <end position="247"/>
    </location>
</feature>
<dbReference type="Pfam" id="PF00892">
    <property type="entry name" value="EamA"/>
    <property type="match status" value="2"/>
</dbReference>
<keyword evidence="4 6" id="KW-1133">Transmembrane helix</keyword>
<evidence type="ECO:0000256" key="1">
    <source>
        <dbReference type="ARBA" id="ARBA00004141"/>
    </source>
</evidence>
<feature type="transmembrane region" description="Helical" evidence="6">
    <location>
        <begin position="184"/>
        <end position="206"/>
    </location>
</feature>
<dbReference type="PANTHER" id="PTHR32322:SF2">
    <property type="entry name" value="EAMA DOMAIN-CONTAINING PROTEIN"/>
    <property type="match status" value="1"/>
</dbReference>
<feature type="transmembrane region" description="Helical" evidence="6">
    <location>
        <begin position="280"/>
        <end position="298"/>
    </location>
</feature>
<dbReference type="PANTHER" id="PTHR32322">
    <property type="entry name" value="INNER MEMBRANE TRANSPORTER"/>
    <property type="match status" value="1"/>
</dbReference>
<evidence type="ECO:0000256" key="2">
    <source>
        <dbReference type="ARBA" id="ARBA00007362"/>
    </source>
</evidence>
<evidence type="ECO:0000259" key="7">
    <source>
        <dbReference type="Pfam" id="PF00892"/>
    </source>
</evidence>
<feature type="transmembrane region" description="Helical" evidence="6">
    <location>
        <begin position="153"/>
        <end position="172"/>
    </location>
</feature>
<keyword evidence="9" id="KW-1185">Reference proteome</keyword>
<dbReference type="Proteomes" id="UP000186132">
    <property type="component" value="Unassembled WGS sequence"/>
</dbReference>
<evidence type="ECO:0000313" key="9">
    <source>
        <dbReference type="Proteomes" id="UP000186132"/>
    </source>
</evidence>
<evidence type="ECO:0000313" key="8">
    <source>
        <dbReference type="EMBL" id="SHH54070.1"/>
    </source>
</evidence>
<gene>
    <name evidence="8" type="ORF">SAMN05443575_4034</name>
</gene>
<dbReference type="InterPro" id="IPR000620">
    <property type="entry name" value="EamA_dom"/>
</dbReference>
<dbReference type="STRING" id="1206085.SAMN05443575_4034"/>
<accession>A0A1M5TTV1</accession>
<dbReference type="EMBL" id="FQVU01000007">
    <property type="protein sequence ID" value="SHH54070.1"/>
    <property type="molecule type" value="Genomic_DNA"/>
</dbReference>
<evidence type="ECO:0000256" key="4">
    <source>
        <dbReference type="ARBA" id="ARBA00022989"/>
    </source>
</evidence>
<sequence length="322" mass="32865">MALRGRSVGLGLAVVSAATFGTSGSFADSLMASGWTPGGAVTVRIGLAALALTVPALFVLRGRWRSLRTGAADVAAYGLVALAGCQLFFFNAVEHLSVGVALLLEYSGTLFVVLWLWLRHGQRPSRLTVAGGLIAIVGLVLVLDLTGPQRVDLVGVLWGLGAAAGLATYFVVSSHSDAQLHPVAMAWAGCVLGFTALAVFALVGLIPFETRAADVDLGGARLSWLVPALGVALVATVAAYTTGIAAARRLGAKVASFVGLAEVLFAILFAWLLLDQQPSVLQLIGGLVVLAGIALVRVDERDGATGDDAALEIPLAGASSSG</sequence>
<evidence type="ECO:0000256" key="5">
    <source>
        <dbReference type="ARBA" id="ARBA00023136"/>
    </source>
</evidence>
<reference evidence="9" key="1">
    <citation type="submission" date="2016-11" db="EMBL/GenBank/DDBJ databases">
        <authorList>
            <person name="Varghese N."/>
            <person name="Submissions S."/>
        </authorList>
    </citation>
    <scope>NUCLEOTIDE SEQUENCE [LARGE SCALE GENOMIC DNA]</scope>
    <source>
        <strain evidence="9">DSM 45627</strain>
    </source>
</reference>
<evidence type="ECO:0000256" key="6">
    <source>
        <dbReference type="SAM" id="Phobius"/>
    </source>
</evidence>
<organism evidence="8 9">
    <name type="scientific">Jatrophihabitans endophyticus</name>
    <dbReference type="NCBI Taxonomy" id="1206085"/>
    <lineage>
        <taxon>Bacteria</taxon>
        <taxon>Bacillati</taxon>
        <taxon>Actinomycetota</taxon>
        <taxon>Actinomycetes</taxon>
        <taxon>Jatrophihabitantales</taxon>
        <taxon>Jatrophihabitantaceae</taxon>
        <taxon>Jatrophihabitans</taxon>
    </lineage>
</organism>
<feature type="transmembrane region" description="Helical" evidence="6">
    <location>
        <begin position="96"/>
        <end position="118"/>
    </location>
</feature>
<keyword evidence="3 6" id="KW-0812">Transmembrane</keyword>
<feature type="transmembrane region" description="Helical" evidence="6">
    <location>
        <begin position="254"/>
        <end position="274"/>
    </location>
</feature>
<proteinExistence type="inferred from homology"/>
<feature type="domain" description="EamA" evidence="7">
    <location>
        <begin position="154"/>
        <end position="296"/>
    </location>
</feature>
<dbReference type="InterPro" id="IPR037185">
    <property type="entry name" value="EmrE-like"/>
</dbReference>
<name>A0A1M5TTV1_9ACTN</name>
<dbReference type="SUPFAM" id="SSF103481">
    <property type="entry name" value="Multidrug resistance efflux transporter EmrE"/>
    <property type="match status" value="2"/>
</dbReference>
<comment type="similarity">
    <text evidence="2">Belongs to the EamA transporter family.</text>
</comment>
<dbReference type="AlphaFoldDB" id="A0A1M5TTV1"/>
<keyword evidence="5 6" id="KW-0472">Membrane</keyword>